<dbReference type="InterPro" id="IPR043519">
    <property type="entry name" value="NT_sf"/>
</dbReference>
<protein>
    <submittedName>
        <fullName evidence="13">tRNA nucleotidyltransferase (CCA-adding enzyme)</fullName>
    </submittedName>
</protein>
<accession>A0A1G9SPP9</accession>
<dbReference type="SUPFAM" id="SSF81301">
    <property type="entry name" value="Nucleotidyltransferase"/>
    <property type="match status" value="1"/>
</dbReference>
<keyword evidence="5" id="KW-0479">Metal-binding</keyword>
<evidence type="ECO:0000256" key="2">
    <source>
        <dbReference type="ARBA" id="ARBA00022679"/>
    </source>
</evidence>
<dbReference type="Pfam" id="PF13735">
    <property type="entry name" value="tRNA_NucTran2_2"/>
    <property type="match status" value="1"/>
</dbReference>
<evidence type="ECO:0000256" key="9">
    <source>
        <dbReference type="RuleBase" id="RU003953"/>
    </source>
</evidence>
<evidence type="ECO:0000256" key="8">
    <source>
        <dbReference type="ARBA" id="ARBA00022884"/>
    </source>
</evidence>
<dbReference type="GO" id="GO:0000166">
    <property type="term" value="F:nucleotide binding"/>
    <property type="evidence" value="ECO:0007669"/>
    <property type="project" value="UniProtKB-KW"/>
</dbReference>
<evidence type="ECO:0000256" key="6">
    <source>
        <dbReference type="ARBA" id="ARBA00022741"/>
    </source>
</evidence>
<dbReference type="RefSeq" id="WP_074520379.1">
    <property type="nucleotide sequence ID" value="NZ_FNHZ01000001.1"/>
</dbReference>
<organism evidence="13 14">
    <name type="scientific">Lachnospira pectinoschiza</name>
    <dbReference type="NCBI Taxonomy" id="28052"/>
    <lineage>
        <taxon>Bacteria</taxon>
        <taxon>Bacillati</taxon>
        <taxon>Bacillota</taxon>
        <taxon>Clostridia</taxon>
        <taxon>Lachnospirales</taxon>
        <taxon>Lachnospiraceae</taxon>
        <taxon>Lachnospira</taxon>
    </lineage>
</organism>
<keyword evidence="7" id="KW-0460">Magnesium</keyword>
<reference evidence="14" key="1">
    <citation type="submission" date="2016-10" db="EMBL/GenBank/DDBJ databases">
        <authorList>
            <person name="Varghese N."/>
            <person name="Submissions S."/>
        </authorList>
    </citation>
    <scope>NUCLEOTIDE SEQUENCE [LARGE SCALE GENOMIC DNA]</scope>
    <source>
        <strain evidence="14">M83</strain>
    </source>
</reference>
<evidence type="ECO:0000256" key="4">
    <source>
        <dbReference type="ARBA" id="ARBA00022695"/>
    </source>
</evidence>
<dbReference type="NCBIfam" id="NF009814">
    <property type="entry name" value="PRK13299.1"/>
    <property type="match status" value="1"/>
</dbReference>
<dbReference type="GO" id="GO:0000049">
    <property type="term" value="F:tRNA binding"/>
    <property type="evidence" value="ECO:0007669"/>
    <property type="project" value="TreeGrafter"/>
</dbReference>
<dbReference type="GO" id="GO:0046872">
    <property type="term" value="F:metal ion binding"/>
    <property type="evidence" value="ECO:0007669"/>
    <property type="project" value="UniProtKB-KW"/>
</dbReference>
<dbReference type="Pfam" id="PF01743">
    <property type="entry name" value="PolyA_pol"/>
    <property type="match status" value="1"/>
</dbReference>
<dbReference type="InterPro" id="IPR002646">
    <property type="entry name" value="PolA_pol_head_dom"/>
</dbReference>
<feature type="domain" description="Poly A polymerase head" evidence="10">
    <location>
        <begin position="32"/>
        <end position="152"/>
    </location>
</feature>
<dbReference type="GO" id="GO:0016779">
    <property type="term" value="F:nucleotidyltransferase activity"/>
    <property type="evidence" value="ECO:0007669"/>
    <property type="project" value="UniProtKB-KW"/>
</dbReference>
<dbReference type="EMBL" id="FNHZ01000001">
    <property type="protein sequence ID" value="SDM37391.1"/>
    <property type="molecule type" value="Genomic_DNA"/>
</dbReference>
<evidence type="ECO:0000256" key="3">
    <source>
        <dbReference type="ARBA" id="ARBA00022694"/>
    </source>
</evidence>
<evidence type="ECO:0000256" key="7">
    <source>
        <dbReference type="ARBA" id="ARBA00022842"/>
    </source>
</evidence>
<keyword evidence="14" id="KW-1185">Reference proteome</keyword>
<dbReference type="PANTHER" id="PTHR46173">
    <property type="entry name" value="CCA TRNA NUCLEOTIDYLTRANSFERASE 1, MITOCHONDRIAL"/>
    <property type="match status" value="1"/>
</dbReference>
<evidence type="ECO:0000313" key="13">
    <source>
        <dbReference type="EMBL" id="SDM37391.1"/>
    </source>
</evidence>
<gene>
    <name evidence="13" type="ORF">SAMN05216544_0042</name>
</gene>
<comment type="cofactor">
    <cofactor evidence="1">
        <name>Mg(2+)</name>
        <dbReference type="ChEBI" id="CHEBI:18420"/>
    </cofactor>
</comment>
<name>A0A1G9SPP9_9FIRM</name>
<keyword evidence="6" id="KW-0547">Nucleotide-binding</keyword>
<dbReference type="InterPro" id="IPR032828">
    <property type="entry name" value="PolyA_RNA-bd"/>
</dbReference>
<keyword evidence="4" id="KW-0548">Nucleotidyltransferase</keyword>
<evidence type="ECO:0000259" key="12">
    <source>
        <dbReference type="Pfam" id="PF13735"/>
    </source>
</evidence>
<dbReference type="InterPro" id="IPR050264">
    <property type="entry name" value="Bact_CCA-adding_enz_type3_sf"/>
</dbReference>
<dbReference type="PANTHER" id="PTHR46173:SF1">
    <property type="entry name" value="CCA TRNA NUCLEOTIDYLTRANSFERASE 1, MITOCHONDRIAL"/>
    <property type="match status" value="1"/>
</dbReference>
<dbReference type="OrthoDB" id="9805698at2"/>
<proteinExistence type="inferred from homology"/>
<dbReference type="Pfam" id="PF12627">
    <property type="entry name" value="PolyA_pol_RNAbd"/>
    <property type="match status" value="1"/>
</dbReference>
<evidence type="ECO:0000313" key="14">
    <source>
        <dbReference type="Proteomes" id="UP000187651"/>
    </source>
</evidence>
<dbReference type="SUPFAM" id="SSF81891">
    <property type="entry name" value="Poly A polymerase C-terminal region-like"/>
    <property type="match status" value="1"/>
</dbReference>
<evidence type="ECO:0000256" key="1">
    <source>
        <dbReference type="ARBA" id="ARBA00001946"/>
    </source>
</evidence>
<feature type="domain" description="tRNA nucleotidyltransferase/poly(A) polymerase RNA and SrmB- binding" evidence="11">
    <location>
        <begin position="179"/>
        <end position="240"/>
    </location>
</feature>
<dbReference type="GO" id="GO:0008033">
    <property type="term" value="P:tRNA processing"/>
    <property type="evidence" value="ECO:0007669"/>
    <property type="project" value="UniProtKB-KW"/>
</dbReference>
<evidence type="ECO:0000259" key="10">
    <source>
        <dbReference type="Pfam" id="PF01743"/>
    </source>
</evidence>
<dbReference type="Gene3D" id="3.30.460.10">
    <property type="entry name" value="Beta Polymerase, domain 2"/>
    <property type="match status" value="1"/>
</dbReference>
<sequence>MDTNFNKEAFKLELPEDVKFIISKIEENGHSAYAVGGCVRDTLLDKEPQDWDITTSALPTQVKSFFRRTIDTGIEHGTVTVMIDKNGYEVTTYRIDGEYKDGRHPESVEFSVLLTDDLSRRDFTINAMAYNDSEGLVDEYGGIADLNNKLIRCVGVAHDRFTEDALRMMRAIRFSAQLGFDIENETMAAIYDLAPTIKKISMERVHVELGKTLLSDNPEKCLLYSKTGLFKEILPYIDEALTNKHTRKTLEAMKHFPEDYDKDLLLRMRYAILFSSLGSEAATKTLKTLKMDNVTIKLVGAILDASEKEIQETEPAVREALRRLGRDLFFLTLDYKKALSLAASELTGISNPVKISHYDNLKKMATYIISRGDCFSIKELDISGNDLLEFGLSGKDIGKTLEYLLDLCIENPRLNEKSTLLSMIPRD</sequence>
<feature type="domain" description="CCA-adding enzyme C-terminal" evidence="12">
    <location>
        <begin position="271"/>
        <end position="423"/>
    </location>
</feature>
<evidence type="ECO:0000259" key="11">
    <source>
        <dbReference type="Pfam" id="PF12627"/>
    </source>
</evidence>
<keyword evidence="2 9" id="KW-0808">Transferase</keyword>
<comment type="similarity">
    <text evidence="9">Belongs to the tRNA nucleotidyltransferase/poly(A) polymerase family.</text>
</comment>
<evidence type="ECO:0000256" key="5">
    <source>
        <dbReference type="ARBA" id="ARBA00022723"/>
    </source>
</evidence>
<keyword evidence="8 9" id="KW-0694">RNA-binding</keyword>
<dbReference type="Proteomes" id="UP000187651">
    <property type="component" value="Unassembled WGS sequence"/>
</dbReference>
<dbReference type="InterPro" id="IPR032810">
    <property type="entry name" value="CCA-adding_enz_C"/>
</dbReference>
<dbReference type="CDD" id="cd05398">
    <property type="entry name" value="NT_ClassII-CCAase"/>
    <property type="match status" value="1"/>
</dbReference>
<dbReference type="Gene3D" id="1.10.3090.10">
    <property type="entry name" value="cca-adding enzyme, domain 2"/>
    <property type="match status" value="1"/>
</dbReference>
<keyword evidence="3" id="KW-0819">tRNA processing</keyword>
<dbReference type="AlphaFoldDB" id="A0A1G9SPP9"/>